<dbReference type="Pfam" id="PF08448">
    <property type="entry name" value="PAS_4"/>
    <property type="match status" value="1"/>
</dbReference>
<dbReference type="InterPro" id="IPR000700">
    <property type="entry name" value="PAS-assoc_C"/>
</dbReference>
<evidence type="ECO:0000259" key="13">
    <source>
        <dbReference type="PROSITE" id="PS50109"/>
    </source>
</evidence>
<feature type="domain" description="Response regulatory" evidence="14">
    <location>
        <begin position="720"/>
        <end position="842"/>
    </location>
</feature>
<keyword evidence="6 12" id="KW-0812">Transmembrane</keyword>
<evidence type="ECO:0000256" key="7">
    <source>
        <dbReference type="ARBA" id="ARBA00022989"/>
    </source>
</evidence>
<reference evidence="17 18" key="1">
    <citation type="submission" date="2021-04" db="EMBL/GenBank/DDBJ databases">
        <authorList>
            <person name="Pira H."/>
            <person name="Risdian C."/>
            <person name="Wink J."/>
        </authorList>
    </citation>
    <scope>NUCLEOTIDE SEQUENCE [LARGE SCALE GENOMIC DNA]</scope>
    <source>
        <strain evidence="17 18">WH131</strain>
    </source>
</reference>
<dbReference type="PROSITE" id="PS50113">
    <property type="entry name" value="PAC"/>
    <property type="match status" value="1"/>
</dbReference>
<evidence type="ECO:0000256" key="10">
    <source>
        <dbReference type="PROSITE-ProRule" id="PRU00169"/>
    </source>
</evidence>
<keyword evidence="5 10" id="KW-0597">Phosphoprotein</keyword>
<dbReference type="PROSITE" id="PS50109">
    <property type="entry name" value="HIS_KIN"/>
    <property type="match status" value="1"/>
</dbReference>
<dbReference type="InterPro" id="IPR001789">
    <property type="entry name" value="Sig_transdc_resp-reg_receiver"/>
</dbReference>
<keyword evidence="18" id="KW-1185">Reference proteome</keyword>
<dbReference type="Pfam" id="PF05231">
    <property type="entry name" value="MASE1"/>
    <property type="match status" value="1"/>
</dbReference>
<feature type="region of interest" description="Disordered" evidence="11">
    <location>
        <begin position="852"/>
        <end position="885"/>
    </location>
</feature>
<dbReference type="PROSITE" id="PS50112">
    <property type="entry name" value="PAS"/>
    <property type="match status" value="1"/>
</dbReference>
<dbReference type="CDD" id="cd00082">
    <property type="entry name" value="HisKA"/>
    <property type="match status" value="1"/>
</dbReference>
<keyword evidence="7 12" id="KW-1133">Transmembrane helix</keyword>
<feature type="domain" description="PAC" evidence="16">
    <location>
        <begin position="396"/>
        <end position="449"/>
    </location>
</feature>
<accession>A0ABS6SKX2</accession>
<evidence type="ECO:0000256" key="9">
    <source>
        <dbReference type="ARBA" id="ARBA00023136"/>
    </source>
</evidence>
<feature type="transmembrane region" description="Helical" evidence="12">
    <location>
        <begin position="254"/>
        <end position="275"/>
    </location>
</feature>
<proteinExistence type="predicted"/>
<dbReference type="InterPro" id="IPR005467">
    <property type="entry name" value="His_kinase_dom"/>
</dbReference>
<dbReference type="Pfam" id="PF00512">
    <property type="entry name" value="HisKA"/>
    <property type="match status" value="1"/>
</dbReference>
<sequence>MEWMIKRARARENVSGAAGFSAGAIDSASVTASLIGALGFFLLATLSLSLSKFDSTLASVWLPNAAAVAFMMRARLANEVPFYICVFIASLCANSVAGTTFGMSTVFSVANIVDIALVTGLTRRACGHRPDMTHLPHLTSFVWAGGVVGPFTSACIASLAMGPDPQAIWAGASAWLITDSMGMVLIVPAMLLIFDAMRSGEQPGSIEATEKAVLLIGGMVCAYLVFRQDIYPLLFLIPPITLLHAFRMGSLGTALHVISVATVTSAMTWGGYGPIDKASSSPATQLYLVQAFVAANFLTGLPIAAILAGRDRIVEELDLGKRRLALLADNITDAVMRYDLNGVCTYASPSVREVLDEEPEVLIGQRPTDRMHTDAQELITAAQERLVSGSSDKERFTYRRYLDSEEGTPVFIEADCAVAYNSETGQREGIVVSARDVTERVELELLLTRARRHAENAARAKSEFLANMSHEIRTPMNGVLGFSELLLQSELDSDQRRQTEMVVQSARSMMLLLNDILDLSKIEAGQIAIEHTPVNLHETLAECALLHRPNAEKKGLDLVFERASNPNEDAANEANQGAPSQWFMTDGLRVRQIVLNLIGNAVKFTESGTIHVSYTVDQDQFSVSVRDSGIGISPSRLETIFRPFTQAESDTSRRFGGTGLGLTISRQLAELLGGFIEVESSAGKGSCFTLTLPAAPTAPAKVDPLASAELSLEELPDNGRILLAEDHDINRILATEMLERCGQNVITAHDGNEAISMVIDSVMRGTPFDLVLMDIQMPGCDGYAATRAIRAEGIRAETLPIIALTANAFPEDISAARDAGMQGHLAKPLVFADLARILQRWLPTRIVEKTTIEPDTRRPADDLTTPQNAKPEVQSRGAPKTGPIQVQSPELIERWQLRRSEAVDAVRQAAVGGSLANGSLKSEERIGLARIVHKLAGTAAMFGEAELGDQAAAFERALRLELAGDVQEALAAELLTLADEKAAHPPPAHIA</sequence>
<dbReference type="Pfam" id="PF00072">
    <property type="entry name" value="Response_reg"/>
    <property type="match status" value="1"/>
</dbReference>
<evidence type="ECO:0000256" key="4">
    <source>
        <dbReference type="ARBA" id="ARBA00022475"/>
    </source>
</evidence>
<feature type="domain" description="Histidine kinase" evidence="13">
    <location>
        <begin position="467"/>
        <end position="696"/>
    </location>
</feature>
<feature type="transmembrane region" description="Helical" evidence="12">
    <location>
        <begin position="103"/>
        <end position="121"/>
    </location>
</feature>
<name>A0ABS6SKX2_9SPHN</name>
<feature type="transmembrane region" description="Helical" evidence="12">
    <location>
        <begin position="167"/>
        <end position="193"/>
    </location>
</feature>
<feature type="transmembrane region" description="Helical" evidence="12">
    <location>
        <begin position="287"/>
        <end position="308"/>
    </location>
</feature>
<feature type="compositionally biased region" description="Basic and acidic residues" evidence="11">
    <location>
        <begin position="852"/>
        <end position="861"/>
    </location>
</feature>
<dbReference type="InterPro" id="IPR003661">
    <property type="entry name" value="HisK_dim/P_dom"/>
</dbReference>
<keyword evidence="9 12" id="KW-0472">Membrane</keyword>
<evidence type="ECO:0000256" key="3">
    <source>
        <dbReference type="ARBA" id="ARBA00012438"/>
    </source>
</evidence>
<keyword evidence="4" id="KW-1003">Cell membrane</keyword>
<dbReference type="NCBIfam" id="TIGR00229">
    <property type="entry name" value="sensory_box"/>
    <property type="match status" value="1"/>
</dbReference>
<dbReference type="CDD" id="cd16922">
    <property type="entry name" value="HATPase_EvgS-ArcB-TorS-like"/>
    <property type="match status" value="1"/>
</dbReference>
<comment type="subcellular location">
    <subcellularLocation>
        <location evidence="2">Cell membrane</location>
        <topology evidence="2">Multi-pass membrane protein</topology>
    </subcellularLocation>
</comment>
<feature type="transmembrane region" description="Helical" evidence="12">
    <location>
        <begin position="213"/>
        <end position="234"/>
    </location>
</feature>
<evidence type="ECO:0000313" key="17">
    <source>
        <dbReference type="EMBL" id="MBV7265103.1"/>
    </source>
</evidence>
<dbReference type="InterPro" id="IPR013656">
    <property type="entry name" value="PAS_4"/>
</dbReference>
<evidence type="ECO:0000256" key="5">
    <source>
        <dbReference type="ARBA" id="ARBA00022553"/>
    </source>
</evidence>
<dbReference type="InterPro" id="IPR000014">
    <property type="entry name" value="PAS"/>
</dbReference>
<dbReference type="PANTHER" id="PTHR45339">
    <property type="entry name" value="HYBRID SIGNAL TRANSDUCTION HISTIDINE KINASE J"/>
    <property type="match status" value="1"/>
</dbReference>
<evidence type="ECO:0000256" key="2">
    <source>
        <dbReference type="ARBA" id="ARBA00004651"/>
    </source>
</evidence>
<comment type="caution">
    <text evidence="17">The sequence shown here is derived from an EMBL/GenBank/DDBJ whole genome shotgun (WGS) entry which is preliminary data.</text>
</comment>
<gene>
    <name evidence="17" type="ORF">KCG45_02835</name>
</gene>
<evidence type="ECO:0000259" key="15">
    <source>
        <dbReference type="PROSITE" id="PS50112"/>
    </source>
</evidence>
<evidence type="ECO:0000313" key="18">
    <source>
        <dbReference type="Proteomes" id="UP000699975"/>
    </source>
</evidence>
<comment type="catalytic activity">
    <reaction evidence="1">
        <text>ATP + protein L-histidine = ADP + protein N-phospho-L-histidine.</text>
        <dbReference type="EC" id="2.7.13.3"/>
    </reaction>
</comment>
<feature type="transmembrane region" description="Helical" evidence="12">
    <location>
        <begin position="80"/>
        <end position="97"/>
    </location>
</feature>
<dbReference type="PROSITE" id="PS50110">
    <property type="entry name" value="RESPONSE_REGULATORY"/>
    <property type="match status" value="1"/>
</dbReference>
<dbReference type="RefSeq" id="WP_218315603.1">
    <property type="nucleotide sequence ID" value="NZ_JAGSPB010000001.1"/>
</dbReference>
<dbReference type="SMART" id="SM00448">
    <property type="entry name" value="REC"/>
    <property type="match status" value="1"/>
</dbReference>
<keyword evidence="8" id="KW-0902">Two-component regulatory system</keyword>
<feature type="transmembrane region" description="Helical" evidence="12">
    <location>
        <begin position="141"/>
        <end position="161"/>
    </location>
</feature>
<evidence type="ECO:0000256" key="1">
    <source>
        <dbReference type="ARBA" id="ARBA00000085"/>
    </source>
</evidence>
<evidence type="ECO:0000256" key="11">
    <source>
        <dbReference type="SAM" id="MobiDB-lite"/>
    </source>
</evidence>
<feature type="transmembrane region" description="Helical" evidence="12">
    <location>
        <begin position="20"/>
        <end position="44"/>
    </location>
</feature>
<feature type="domain" description="PAS" evidence="15">
    <location>
        <begin position="320"/>
        <end position="390"/>
    </location>
</feature>
<dbReference type="EC" id="2.7.13.3" evidence="3"/>
<dbReference type="Proteomes" id="UP000699975">
    <property type="component" value="Unassembled WGS sequence"/>
</dbReference>
<organism evidence="17 18">
    <name type="scientific">Erythrobacter ani</name>
    <dbReference type="NCBI Taxonomy" id="2827235"/>
    <lineage>
        <taxon>Bacteria</taxon>
        <taxon>Pseudomonadati</taxon>
        <taxon>Pseudomonadota</taxon>
        <taxon>Alphaproteobacteria</taxon>
        <taxon>Sphingomonadales</taxon>
        <taxon>Erythrobacteraceae</taxon>
        <taxon>Erythrobacter/Porphyrobacter group</taxon>
        <taxon>Erythrobacter</taxon>
    </lineage>
</organism>
<dbReference type="PANTHER" id="PTHR45339:SF1">
    <property type="entry name" value="HYBRID SIGNAL TRANSDUCTION HISTIDINE KINASE J"/>
    <property type="match status" value="1"/>
</dbReference>
<dbReference type="SMART" id="SM00388">
    <property type="entry name" value="HisKA"/>
    <property type="match status" value="1"/>
</dbReference>
<dbReference type="InterPro" id="IPR007895">
    <property type="entry name" value="MASE1"/>
</dbReference>
<evidence type="ECO:0000259" key="16">
    <source>
        <dbReference type="PROSITE" id="PS50113"/>
    </source>
</evidence>
<dbReference type="InterPro" id="IPR003594">
    <property type="entry name" value="HATPase_dom"/>
</dbReference>
<dbReference type="CDD" id="cd00130">
    <property type="entry name" value="PAS"/>
    <property type="match status" value="1"/>
</dbReference>
<evidence type="ECO:0000259" key="14">
    <source>
        <dbReference type="PROSITE" id="PS50110"/>
    </source>
</evidence>
<dbReference type="EMBL" id="JAGSPB010000001">
    <property type="protein sequence ID" value="MBV7265103.1"/>
    <property type="molecule type" value="Genomic_DNA"/>
</dbReference>
<dbReference type="SMART" id="SM00387">
    <property type="entry name" value="HATPase_c"/>
    <property type="match status" value="1"/>
</dbReference>
<evidence type="ECO:0000256" key="12">
    <source>
        <dbReference type="SAM" id="Phobius"/>
    </source>
</evidence>
<feature type="modified residue" description="4-aspartylphosphate" evidence="10">
    <location>
        <position position="774"/>
    </location>
</feature>
<dbReference type="SMART" id="SM00091">
    <property type="entry name" value="PAS"/>
    <property type="match status" value="1"/>
</dbReference>
<evidence type="ECO:0000256" key="6">
    <source>
        <dbReference type="ARBA" id="ARBA00022692"/>
    </source>
</evidence>
<dbReference type="CDD" id="cd17546">
    <property type="entry name" value="REC_hyHK_CKI1_RcsC-like"/>
    <property type="match status" value="1"/>
</dbReference>
<dbReference type="Pfam" id="PF02518">
    <property type="entry name" value="HATPase_c"/>
    <property type="match status" value="1"/>
</dbReference>
<protein>
    <recommendedName>
        <fullName evidence="3">histidine kinase</fullName>
        <ecNumber evidence="3">2.7.13.3</ecNumber>
    </recommendedName>
</protein>
<evidence type="ECO:0000256" key="8">
    <source>
        <dbReference type="ARBA" id="ARBA00023012"/>
    </source>
</evidence>